<sequence length="100" mass="11697">MVDDPNCYPKWFPDREAFMFFAEAFFLEQHDTFDQYIARRLGPTDWAANADAFLAAILLQRQLLWLYLCTCVGRCEKRSITLTPGTGICWRSFFPTASDW</sequence>
<evidence type="ECO:0000313" key="1">
    <source>
        <dbReference type="EMBL" id="KAL3084764.1"/>
    </source>
</evidence>
<dbReference type="AlphaFoldDB" id="A0ABD2J3G5"/>
<name>A0ABD2J3G5_9BILA</name>
<dbReference type="EMBL" id="JBICBT010001070">
    <property type="protein sequence ID" value="KAL3084770.1"/>
    <property type="molecule type" value="Genomic_DNA"/>
</dbReference>
<proteinExistence type="predicted"/>
<protein>
    <submittedName>
        <fullName evidence="2">Uncharacterized protein</fullName>
    </submittedName>
</protein>
<gene>
    <name evidence="1" type="ORF">niasHT_031649</name>
    <name evidence="2" type="ORF">niasHT_031655</name>
</gene>
<reference evidence="2 3" key="1">
    <citation type="submission" date="2024-10" db="EMBL/GenBank/DDBJ databases">
        <authorList>
            <person name="Kim D."/>
        </authorList>
    </citation>
    <scope>NUCLEOTIDE SEQUENCE [LARGE SCALE GENOMIC DNA]</scope>
    <source>
        <strain evidence="2">BH-2024</strain>
    </source>
</reference>
<organism evidence="2 3">
    <name type="scientific">Heterodera trifolii</name>
    <dbReference type="NCBI Taxonomy" id="157864"/>
    <lineage>
        <taxon>Eukaryota</taxon>
        <taxon>Metazoa</taxon>
        <taxon>Ecdysozoa</taxon>
        <taxon>Nematoda</taxon>
        <taxon>Chromadorea</taxon>
        <taxon>Rhabditida</taxon>
        <taxon>Tylenchina</taxon>
        <taxon>Tylenchomorpha</taxon>
        <taxon>Tylenchoidea</taxon>
        <taxon>Heteroderidae</taxon>
        <taxon>Heteroderinae</taxon>
        <taxon>Heterodera</taxon>
    </lineage>
</organism>
<evidence type="ECO:0000313" key="2">
    <source>
        <dbReference type="EMBL" id="KAL3084770.1"/>
    </source>
</evidence>
<keyword evidence="3" id="KW-1185">Reference proteome</keyword>
<dbReference type="EMBL" id="JBICBT010001070">
    <property type="protein sequence ID" value="KAL3084764.1"/>
    <property type="molecule type" value="Genomic_DNA"/>
</dbReference>
<comment type="caution">
    <text evidence="2">The sequence shown here is derived from an EMBL/GenBank/DDBJ whole genome shotgun (WGS) entry which is preliminary data.</text>
</comment>
<accession>A0ABD2J3G5</accession>
<evidence type="ECO:0000313" key="3">
    <source>
        <dbReference type="Proteomes" id="UP001620626"/>
    </source>
</evidence>
<dbReference type="Proteomes" id="UP001620626">
    <property type="component" value="Unassembled WGS sequence"/>
</dbReference>